<gene>
    <name evidence="2" type="ORF">MARPO_0121s0012</name>
</gene>
<dbReference type="PANTHER" id="PTHR47679:SF2">
    <property type="entry name" value="C-TERMINAL OF ROC (COR) DOMAIN-CONTAINING PROTEIN"/>
    <property type="match status" value="1"/>
</dbReference>
<dbReference type="GO" id="GO:0009926">
    <property type="term" value="P:auxin polar transport"/>
    <property type="evidence" value="ECO:0000318"/>
    <property type="project" value="GO_Central"/>
</dbReference>
<evidence type="ECO:0000313" key="2">
    <source>
        <dbReference type="EMBL" id="PTQ30658.1"/>
    </source>
</evidence>
<protein>
    <recommendedName>
        <fullName evidence="4">C-terminal of Roc (COR) domain-containing protein</fullName>
    </recommendedName>
</protein>
<reference evidence="3" key="1">
    <citation type="journal article" date="2017" name="Cell">
        <title>Insights into land plant evolution garnered from the Marchantia polymorpha genome.</title>
        <authorList>
            <person name="Bowman J.L."/>
            <person name="Kohchi T."/>
            <person name="Yamato K.T."/>
            <person name="Jenkins J."/>
            <person name="Shu S."/>
            <person name="Ishizaki K."/>
            <person name="Yamaoka S."/>
            <person name="Nishihama R."/>
            <person name="Nakamura Y."/>
            <person name="Berger F."/>
            <person name="Adam C."/>
            <person name="Aki S.S."/>
            <person name="Althoff F."/>
            <person name="Araki T."/>
            <person name="Arteaga-Vazquez M.A."/>
            <person name="Balasubrmanian S."/>
            <person name="Barry K."/>
            <person name="Bauer D."/>
            <person name="Boehm C.R."/>
            <person name="Briginshaw L."/>
            <person name="Caballero-Perez J."/>
            <person name="Catarino B."/>
            <person name="Chen F."/>
            <person name="Chiyoda S."/>
            <person name="Chovatia M."/>
            <person name="Davies K.M."/>
            <person name="Delmans M."/>
            <person name="Demura T."/>
            <person name="Dierschke T."/>
            <person name="Dolan L."/>
            <person name="Dorantes-Acosta A.E."/>
            <person name="Eklund D.M."/>
            <person name="Florent S.N."/>
            <person name="Flores-Sandoval E."/>
            <person name="Fujiyama A."/>
            <person name="Fukuzawa H."/>
            <person name="Galik B."/>
            <person name="Grimanelli D."/>
            <person name="Grimwood J."/>
            <person name="Grossniklaus U."/>
            <person name="Hamada T."/>
            <person name="Haseloff J."/>
            <person name="Hetherington A.J."/>
            <person name="Higo A."/>
            <person name="Hirakawa Y."/>
            <person name="Hundley H.N."/>
            <person name="Ikeda Y."/>
            <person name="Inoue K."/>
            <person name="Inoue S.I."/>
            <person name="Ishida S."/>
            <person name="Jia Q."/>
            <person name="Kakita M."/>
            <person name="Kanazawa T."/>
            <person name="Kawai Y."/>
            <person name="Kawashima T."/>
            <person name="Kennedy M."/>
            <person name="Kinose K."/>
            <person name="Kinoshita T."/>
            <person name="Kohara Y."/>
            <person name="Koide E."/>
            <person name="Komatsu K."/>
            <person name="Kopischke S."/>
            <person name="Kubo M."/>
            <person name="Kyozuka J."/>
            <person name="Lagercrantz U."/>
            <person name="Lin S.S."/>
            <person name="Lindquist E."/>
            <person name="Lipzen A.M."/>
            <person name="Lu C.W."/>
            <person name="De Luna E."/>
            <person name="Martienssen R.A."/>
            <person name="Minamino N."/>
            <person name="Mizutani M."/>
            <person name="Mizutani M."/>
            <person name="Mochizuki N."/>
            <person name="Monte I."/>
            <person name="Mosher R."/>
            <person name="Nagasaki H."/>
            <person name="Nakagami H."/>
            <person name="Naramoto S."/>
            <person name="Nishitani K."/>
            <person name="Ohtani M."/>
            <person name="Okamoto T."/>
            <person name="Okumura M."/>
            <person name="Phillips J."/>
            <person name="Pollak B."/>
            <person name="Reinders A."/>
            <person name="Rovekamp M."/>
            <person name="Sano R."/>
            <person name="Sawa S."/>
            <person name="Schmid M.W."/>
            <person name="Shirakawa M."/>
            <person name="Solano R."/>
            <person name="Spunde A."/>
            <person name="Suetsugu N."/>
            <person name="Sugano S."/>
            <person name="Sugiyama A."/>
            <person name="Sun R."/>
            <person name="Suzuki Y."/>
            <person name="Takenaka M."/>
            <person name="Takezawa D."/>
            <person name="Tomogane H."/>
            <person name="Tsuzuki M."/>
            <person name="Ueda T."/>
            <person name="Umeda M."/>
            <person name="Ward J.M."/>
            <person name="Watanabe Y."/>
            <person name="Yazaki K."/>
            <person name="Yokoyama R."/>
            <person name="Yoshitake Y."/>
            <person name="Yotsui I."/>
            <person name="Zachgo S."/>
            <person name="Schmutz J."/>
        </authorList>
    </citation>
    <scope>NUCLEOTIDE SEQUENCE [LARGE SCALE GENOMIC DNA]</scope>
    <source>
        <strain evidence="3">Tak-1</strain>
    </source>
</reference>
<dbReference type="InterPro" id="IPR032675">
    <property type="entry name" value="LRR_dom_sf"/>
</dbReference>
<accession>A0A2R6W9Y1</accession>
<keyword evidence="1" id="KW-0732">Signal</keyword>
<proteinExistence type="predicted"/>
<dbReference type="SUPFAM" id="SSF52540">
    <property type="entry name" value="P-loop containing nucleoside triphosphate hydrolases"/>
    <property type="match status" value="1"/>
</dbReference>
<dbReference type="AlphaFoldDB" id="A0A2R6W9Y1"/>
<evidence type="ECO:0000256" key="1">
    <source>
        <dbReference type="SAM" id="SignalP"/>
    </source>
</evidence>
<dbReference type="Proteomes" id="UP000244005">
    <property type="component" value="Unassembled WGS sequence"/>
</dbReference>
<evidence type="ECO:0000313" key="3">
    <source>
        <dbReference type="Proteomes" id="UP000244005"/>
    </source>
</evidence>
<dbReference type="OrthoDB" id="537968at2759"/>
<name>A0A2R6W9Y1_MARPO</name>
<dbReference type="Pfam" id="PF08477">
    <property type="entry name" value="Roc"/>
    <property type="match status" value="1"/>
</dbReference>
<dbReference type="Gramene" id="Mp3g24120.1">
    <property type="protein sequence ID" value="Mp3g24120.1.cds1"/>
    <property type="gene ID" value="Mp3g24120"/>
</dbReference>
<keyword evidence="3" id="KW-1185">Reference proteome</keyword>
<feature type="signal peptide" evidence="1">
    <location>
        <begin position="1"/>
        <end position="23"/>
    </location>
</feature>
<dbReference type="Pfam" id="PF13516">
    <property type="entry name" value="LRR_6"/>
    <property type="match status" value="2"/>
</dbReference>
<dbReference type="Gene3D" id="3.40.50.300">
    <property type="entry name" value="P-loop containing nucleotide triphosphate hydrolases"/>
    <property type="match status" value="1"/>
</dbReference>
<sequence length="1209" mass="135030">MSWRASTSSVLLAILRCWTEESAKEVEHQILENLELVTELDLGKSEPGADGVVALVKALQTRAFPRLEIMDLSFNPIGDKGVTELSKAIVKGNLSNLRVLEIRNVHMGPAGGRALAKALESGGLSCLHTLRLDSNDIEDLGLVALAEALESGHVPSLRLLGVGQSDLLKLMGGGEDALEGFHIAGAEALGKALQSGELAQLEALHLDGMDGQEGVMAVMSGLEAGRVGAFRSLHLSSYDVGVEGVRAIASVLTSQRFSSLASLSLPFGISLRDDSLLALSEAFKSESMNKLQTLEFSNVSMTEQGLLEMAALLEAGHLPSLQKLICTGARNTPASAQALVRAYMKNPFLVVKILVDWPTEQIRNNAEGLRKRNIRSVGSLKVLKDEPLVAGCQGKVFVCGQPKVGKTSLRKSLCSLTRWEALAASVRKRDTTSDDIGSRMDFSTVSHKKLSLGLWDLRGQAEYDLLHAGFLSHLAYGNCQTTMFLLVCSANYTGEENKRLAKTELDYWMRYISSMSARGVQDCKPLVFVVLNSFQGDHSCHNHGEWTSIISMINTSFLDFFNVHPYPFILSALHRKDVKHLKARLLETASNLLQGTRIPKICRKIQERVGMWAASGSRYPILRWGSYLRTIGGALDATKVRAATEYLHEAGHLMYFRAGSLRGEDLAGESLVILQPDWFWKQMLQHILLPEPSNIISDTSLEHSMCGDGSIFLPAFRAHIRRNLEIDAAQANEVIAVLTSLDLVYKISEDCVFVPSRLETDEVPAYWSMATPGHWVMGFSLAMAETESATMLPIAVFRQLQVRLSRHPEFGHRLNDNHYIAGRNMISFRSRGMAVAVQYVPDPTNRLDILVRPLILADQYEDYREIQVNIAQKILGIVVNITDGCSPTDSIVHISEKLCPGIDFMIQVMKPWSTEEGLKPVELRDVNMSVAEVKEWIRRSASEPSHWTGEGDQHVAGNQQLIRRDLESIKRNSFDRSRASVDRDKFSRNQQLVRRDLESIKRTTYDSSKALLDREYASSNQQRVRRDEESIKRMSCDRSKVLSEGEDVSSNQQLVRRDLESIKRTTFDPSRASVDRENFLRNQQLVRRDSESIKRTTFDPSRASVDREKISSNQQLVRRDLESIKRTSFDRSRASVDREKFSSNQQLVRRDLESIKRTTYDTSKAFSAGEDVSSNQQLVRRDSESLKRTTYDPTKALIDPIDRVLNIAR</sequence>
<dbReference type="SMART" id="SM00368">
    <property type="entry name" value="LRR_RI"/>
    <property type="match status" value="6"/>
</dbReference>
<dbReference type="EMBL" id="KZ772793">
    <property type="protein sequence ID" value="PTQ30658.1"/>
    <property type="molecule type" value="Genomic_DNA"/>
</dbReference>
<feature type="chain" id="PRO_5015362193" description="C-terminal of Roc (COR) domain-containing protein" evidence="1">
    <location>
        <begin position="24"/>
        <end position="1209"/>
    </location>
</feature>
<dbReference type="PANTHER" id="PTHR47679">
    <property type="entry name" value="PROTEIN TORNADO 1"/>
    <property type="match status" value="1"/>
</dbReference>
<organism evidence="2 3">
    <name type="scientific">Marchantia polymorpha</name>
    <name type="common">Common liverwort</name>
    <name type="synonym">Marchantia aquatica</name>
    <dbReference type="NCBI Taxonomy" id="3197"/>
    <lineage>
        <taxon>Eukaryota</taxon>
        <taxon>Viridiplantae</taxon>
        <taxon>Streptophyta</taxon>
        <taxon>Embryophyta</taxon>
        <taxon>Marchantiophyta</taxon>
        <taxon>Marchantiopsida</taxon>
        <taxon>Marchantiidae</taxon>
        <taxon>Marchantiales</taxon>
        <taxon>Marchantiaceae</taxon>
        <taxon>Marchantia</taxon>
    </lineage>
</organism>
<dbReference type="InterPro" id="IPR027417">
    <property type="entry name" value="P-loop_NTPase"/>
</dbReference>
<evidence type="ECO:0008006" key="4">
    <source>
        <dbReference type="Google" id="ProtNLM"/>
    </source>
</evidence>
<dbReference type="SUPFAM" id="SSF52047">
    <property type="entry name" value="RNI-like"/>
    <property type="match status" value="1"/>
</dbReference>
<dbReference type="InterPro" id="IPR001611">
    <property type="entry name" value="Leu-rich_rpt"/>
</dbReference>
<dbReference type="Gene3D" id="3.80.10.10">
    <property type="entry name" value="Ribonuclease Inhibitor"/>
    <property type="match status" value="2"/>
</dbReference>